<comment type="subcellular location">
    <subcellularLocation>
        <location evidence="1 10">Cytoplasm</location>
        <location evidence="1 10">Cytoskeleton</location>
    </subcellularLocation>
</comment>
<comment type="function">
    <text evidence="9">Acts as one of several non-catalytic accessory components of the cytoplasmic dynein 1 complex that are thought to be involved in linking dynein to cargos and to adapter proteins that regulate dynein function. Cytoplasmic dynein 1 acts as a motor for the intracellular retrograde motility of vesicles and organelles along microtubules.</text>
</comment>
<dbReference type="FunFam" id="3.30.450.30:FF:000009">
    <property type="entry name" value="Dynein light chain roadblock"/>
    <property type="match status" value="1"/>
</dbReference>
<dbReference type="GO" id="GO:0005868">
    <property type="term" value="C:cytoplasmic dynein complex"/>
    <property type="evidence" value="ECO:0007669"/>
    <property type="project" value="UniProtKB-UniRule"/>
</dbReference>
<evidence type="ECO:0000313" key="13">
    <source>
        <dbReference type="Proteomes" id="UP001438707"/>
    </source>
</evidence>
<comment type="similarity">
    <text evidence="2 10">Belongs to the GAMAD family.</text>
</comment>
<evidence type="ECO:0000313" key="12">
    <source>
        <dbReference type="EMBL" id="KAK9841136.1"/>
    </source>
</evidence>
<evidence type="ECO:0000256" key="6">
    <source>
        <dbReference type="ARBA" id="ARBA00023017"/>
    </source>
</evidence>
<comment type="caution">
    <text evidence="12">The sequence shown here is derived from an EMBL/GenBank/DDBJ whole genome shotgun (WGS) entry which is preliminary data.</text>
</comment>
<keyword evidence="4 10" id="KW-0963">Cytoplasm</keyword>
<dbReference type="InterPro" id="IPR004942">
    <property type="entry name" value="Roadblock/LAMTOR2_dom"/>
</dbReference>
<dbReference type="PIRSF" id="PIRSF009998">
    <property type="entry name" value="DLC7"/>
    <property type="match status" value="1"/>
</dbReference>
<gene>
    <name evidence="12" type="ORF">WJX74_000502</name>
</gene>
<protein>
    <recommendedName>
        <fullName evidence="10">Dynein light chain roadblock</fullName>
    </recommendedName>
</protein>
<dbReference type="GO" id="GO:0045505">
    <property type="term" value="F:dynein intermediate chain binding"/>
    <property type="evidence" value="ECO:0007669"/>
    <property type="project" value="UniProtKB-UniRule"/>
</dbReference>
<evidence type="ECO:0000256" key="8">
    <source>
        <dbReference type="ARBA" id="ARBA00023212"/>
    </source>
</evidence>
<dbReference type="AlphaFoldDB" id="A0AAW1S6Q7"/>
<reference evidence="12 13" key="1">
    <citation type="journal article" date="2024" name="Nat. Commun.">
        <title>Phylogenomics reveals the evolutionary origins of lichenization in chlorophyte algae.</title>
        <authorList>
            <person name="Puginier C."/>
            <person name="Libourel C."/>
            <person name="Otte J."/>
            <person name="Skaloud P."/>
            <person name="Haon M."/>
            <person name="Grisel S."/>
            <person name="Petersen M."/>
            <person name="Berrin J.G."/>
            <person name="Delaux P.M."/>
            <person name="Dal Grande F."/>
            <person name="Keller J."/>
        </authorList>
    </citation>
    <scope>NUCLEOTIDE SEQUENCE [LARGE SCALE GENOMIC DNA]</scope>
    <source>
        <strain evidence="12 13">SAG 2145</strain>
    </source>
</reference>
<evidence type="ECO:0000256" key="4">
    <source>
        <dbReference type="ARBA" id="ARBA00022490"/>
    </source>
</evidence>
<dbReference type="InterPro" id="IPR016561">
    <property type="entry name" value="DYNLRB1/2"/>
</dbReference>
<organism evidence="12 13">
    <name type="scientific">Apatococcus lobatus</name>
    <dbReference type="NCBI Taxonomy" id="904363"/>
    <lineage>
        <taxon>Eukaryota</taxon>
        <taxon>Viridiplantae</taxon>
        <taxon>Chlorophyta</taxon>
        <taxon>core chlorophytes</taxon>
        <taxon>Trebouxiophyceae</taxon>
        <taxon>Chlorellales</taxon>
        <taxon>Chlorellaceae</taxon>
        <taxon>Apatococcus</taxon>
    </lineage>
</organism>
<dbReference type="Gene3D" id="3.30.450.30">
    <property type="entry name" value="Dynein light chain 2a, cytoplasmic"/>
    <property type="match status" value="1"/>
</dbReference>
<keyword evidence="3 10" id="KW-0813">Transport</keyword>
<keyword evidence="13" id="KW-1185">Reference proteome</keyword>
<evidence type="ECO:0000256" key="10">
    <source>
        <dbReference type="PIRNR" id="PIRNR009998"/>
    </source>
</evidence>
<sequence length="97" mass="10584">MTEVEATLQRISGHKGVLGCIVLNADGIVLKTTCDSELTDLHASLIPQLAAMARNMVRELDPQNDLEFLRVRSHKQEVMVAPSGDCVLIVIQEAKTS</sequence>
<keyword evidence="8 10" id="KW-0206">Cytoskeleton</keyword>
<dbReference type="GO" id="GO:0005874">
    <property type="term" value="C:microtubule"/>
    <property type="evidence" value="ECO:0007669"/>
    <property type="project" value="UniProtKB-UniRule"/>
</dbReference>
<dbReference type="Proteomes" id="UP001438707">
    <property type="component" value="Unassembled WGS sequence"/>
</dbReference>
<feature type="domain" description="Roadblock/LAMTOR2" evidence="11">
    <location>
        <begin position="4"/>
        <end position="92"/>
    </location>
</feature>
<name>A0AAW1S6Q7_9CHLO</name>
<evidence type="ECO:0000256" key="5">
    <source>
        <dbReference type="ARBA" id="ARBA00022701"/>
    </source>
</evidence>
<dbReference type="GO" id="GO:0005737">
    <property type="term" value="C:cytoplasm"/>
    <property type="evidence" value="ECO:0007669"/>
    <property type="project" value="UniProtKB-UniRule"/>
</dbReference>
<keyword evidence="5 10" id="KW-0493">Microtubule</keyword>
<evidence type="ECO:0000256" key="9">
    <source>
        <dbReference type="ARBA" id="ARBA00025362"/>
    </source>
</evidence>
<dbReference type="SMART" id="SM00960">
    <property type="entry name" value="Robl_LC7"/>
    <property type="match status" value="1"/>
</dbReference>
<dbReference type="SUPFAM" id="SSF103196">
    <property type="entry name" value="Roadblock/LC7 domain"/>
    <property type="match status" value="1"/>
</dbReference>
<evidence type="ECO:0000256" key="2">
    <source>
        <dbReference type="ARBA" id="ARBA00007191"/>
    </source>
</evidence>
<evidence type="ECO:0000259" key="11">
    <source>
        <dbReference type="SMART" id="SM00960"/>
    </source>
</evidence>
<keyword evidence="6 10" id="KW-0243">Dynein</keyword>
<dbReference type="GO" id="GO:0007018">
    <property type="term" value="P:microtubule-based movement"/>
    <property type="evidence" value="ECO:0007669"/>
    <property type="project" value="UniProtKB-UniRule"/>
</dbReference>
<dbReference type="EMBL" id="JALJOS010000003">
    <property type="protein sequence ID" value="KAK9841136.1"/>
    <property type="molecule type" value="Genomic_DNA"/>
</dbReference>
<evidence type="ECO:0000256" key="3">
    <source>
        <dbReference type="ARBA" id="ARBA00022448"/>
    </source>
</evidence>
<evidence type="ECO:0000256" key="7">
    <source>
        <dbReference type="ARBA" id="ARBA00023175"/>
    </source>
</evidence>
<dbReference type="PANTHER" id="PTHR10779">
    <property type="entry name" value="DYNEIN LIGHT CHAIN ROADBLOCK"/>
    <property type="match status" value="1"/>
</dbReference>
<evidence type="ECO:0000256" key="1">
    <source>
        <dbReference type="ARBA" id="ARBA00004245"/>
    </source>
</evidence>
<keyword evidence="7 10" id="KW-0505">Motor protein</keyword>
<accession>A0AAW1S6Q7</accession>
<proteinExistence type="inferred from homology"/>
<dbReference type="Pfam" id="PF03259">
    <property type="entry name" value="Robl_LC7"/>
    <property type="match status" value="1"/>
</dbReference>